<keyword evidence="15" id="KW-1185">Reference proteome</keyword>
<dbReference type="InterPro" id="IPR035965">
    <property type="entry name" value="PAS-like_dom_sf"/>
</dbReference>
<evidence type="ECO:0000259" key="12">
    <source>
        <dbReference type="PROSITE" id="PS50112"/>
    </source>
</evidence>
<evidence type="ECO:0000259" key="11">
    <source>
        <dbReference type="PROSITE" id="PS50109"/>
    </source>
</evidence>
<feature type="transmembrane region" description="Helical" evidence="10">
    <location>
        <begin position="338"/>
        <end position="356"/>
    </location>
</feature>
<dbReference type="InterPro" id="IPR003594">
    <property type="entry name" value="HATPase_dom"/>
</dbReference>
<dbReference type="SUPFAM" id="SSF55785">
    <property type="entry name" value="PYP-like sensor domain (PAS domain)"/>
    <property type="match status" value="1"/>
</dbReference>
<dbReference type="InterPro" id="IPR005467">
    <property type="entry name" value="His_kinase_dom"/>
</dbReference>
<dbReference type="CDD" id="cd00130">
    <property type="entry name" value="PAS"/>
    <property type="match status" value="1"/>
</dbReference>
<gene>
    <name evidence="14" type="ORF">SAMN06265222_104238</name>
</gene>
<dbReference type="InterPro" id="IPR000014">
    <property type="entry name" value="PAS"/>
</dbReference>
<keyword evidence="8 10" id="KW-1133">Transmembrane helix</keyword>
<dbReference type="NCBIfam" id="TIGR00229">
    <property type="entry name" value="sensory_box"/>
    <property type="match status" value="1"/>
</dbReference>
<feature type="transmembrane region" description="Helical" evidence="10">
    <location>
        <begin position="35"/>
        <end position="54"/>
    </location>
</feature>
<dbReference type="InterPro" id="IPR050351">
    <property type="entry name" value="BphY/WalK/GraS-like"/>
</dbReference>
<dbReference type="PANTHER" id="PTHR42878:SF15">
    <property type="entry name" value="BACTERIOPHYTOCHROME"/>
    <property type="match status" value="1"/>
</dbReference>
<dbReference type="Gene3D" id="3.30.450.20">
    <property type="entry name" value="PAS domain"/>
    <property type="match status" value="1"/>
</dbReference>
<evidence type="ECO:0000256" key="5">
    <source>
        <dbReference type="ARBA" id="ARBA00022679"/>
    </source>
</evidence>
<evidence type="ECO:0000256" key="7">
    <source>
        <dbReference type="ARBA" id="ARBA00022777"/>
    </source>
</evidence>
<dbReference type="InterPro" id="IPR006189">
    <property type="entry name" value="CHASE_dom"/>
</dbReference>
<dbReference type="PRINTS" id="PR00344">
    <property type="entry name" value="BCTRLSENSOR"/>
</dbReference>
<evidence type="ECO:0000313" key="15">
    <source>
        <dbReference type="Proteomes" id="UP001158067"/>
    </source>
</evidence>
<evidence type="ECO:0000256" key="9">
    <source>
        <dbReference type="ARBA" id="ARBA00023136"/>
    </source>
</evidence>
<dbReference type="SMART" id="SM00388">
    <property type="entry name" value="HisKA"/>
    <property type="match status" value="1"/>
</dbReference>
<accession>A0ABY1Q3L4</accession>
<dbReference type="Pfam" id="PF13426">
    <property type="entry name" value="PAS_9"/>
    <property type="match status" value="1"/>
</dbReference>
<dbReference type="EMBL" id="FXUG01000004">
    <property type="protein sequence ID" value="SMP54393.1"/>
    <property type="molecule type" value="Genomic_DNA"/>
</dbReference>
<keyword evidence="4" id="KW-0597">Phosphoprotein</keyword>
<dbReference type="EC" id="2.7.13.3" evidence="3"/>
<evidence type="ECO:0000256" key="6">
    <source>
        <dbReference type="ARBA" id="ARBA00022692"/>
    </source>
</evidence>
<dbReference type="PROSITE" id="PS50839">
    <property type="entry name" value="CHASE"/>
    <property type="match status" value="1"/>
</dbReference>
<dbReference type="Pfam" id="PF02518">
    <property type="entry name" value="HATPase_c"/>
    <property type="match status" value="1"/>
</dbReference>
<dbReference type="Gene3D" id="3.30.450.350">
    <property type="entry name" value="CHASE domain"/>
    <property type="match status" value="1"/>
</dbReference>
<dbReference type="InterPro" id="IPR003661">
    <property type="entry name" value="HisK_dim/P_dom"/>
</dbReference>
<dbReference type="SMART" id="SM00387">
    <property type="entry name" value="HATPase_c"/>
    <property type="match status" value="1"/>
</dbReference>
<sequence length="739" mass="82944">MRNAEVATISMRGDELSNQPFLTSGRVRSTLQSHWAAWLILIVSLALTAVAWSLSNQYIQRRARDRFDFRVDQVLKAIDQRMLEYEQVLRGGIGLYNSSKSVTREEWRVYVTNSQLQRFYPGIQGMGVSLIVEPEEKEEFERLIRQEGFPDFQIRPAGERDFYTAIVFLEPFDWRNQRAFGYDMCSEPTRRAAAMHAIDTGNPAVSGMVTLVQETEKDTQKGFLVYLPLFDPALPVDTVERRRAAATGFVYAPFRAADLMHGILQSGVPDINFRIYDSVQPSSESLMYESENHDAFGAEPHQPDFKSQRELKLHGRSWTLTFESEQGFVSRTESWPSFLVGCGGLLIDLLLFYVIGTIGTQQRTAKALATQMTAAYRRTEKQFRAVFDTSLDPILLVDGDQRVLYANPAAEAVFGAPSQQLLSRSLPEFFVDASPALSAGPPGSLDQSSVAIKDEFDCKRADSTTFPADVTSSAWEDEGRTFMAVVVRDISDQKQKDQTIRQQIQELERSNRDLDDFAYVASHDLRSPLRGIENLANWVVEDASDQLPEDSKKHLSMIIGRIGVMQSLLTDLLAYSRVGRISEKVTEVDTQAMTESVIEILDKPAGFRVQAFNLPIITTLKTPLQTCLRNLIDNAIKHHDRDDGKVAVTCEMDDASMCFLVTDDGPGIPLRSQERIFNIFQTLQPKVGPRAGSGIGLSIIKRTVESYGGSITVESEVGQGAKFRLTIPRVIQRQETVKR</sequence>
<dbReference type="CDD" id="cd00075">
    <property type="entry name" value="HATPase"/>
    <property type="match status" value="1"/>
</dbReference>
<dbReference type="SMART" id="SM00091">
    <property type="entry name" value="PAS"/>
    <property type="match status" value="1"/>
</dbReference>
<dbReference type="InterPro" id="IPR036890">
    <property type="entry name" value="HATPase_C_sf"/>
</dbReference>
<dbReference type="CDD" id="cd00082">
    <property type="entry name" value="HisKA"/>
    <property type="match status" value="1"/>
</dbReference>
<dbReference type="Pfam" id="PF00512">
    <property type="entry name" value="HisKA"/>
    <property type="match status" value="1"/>
</dbReference>
<dbReference type="InterPro" id="IPR036097">
    <property type="entry name" value="HisK_dim/P_sf"/>
</dbReference>
<dbReference type="PROSITE" id="PS50109">
    <property type="entry name" value="HIS_KIN"/>
    <property type="match status" value="1"/>
</dbReference>
<dbReference type="PANTHER" id="PTHR42878">
    <property type="entry name" value="TWO-COMPONENT HISTIDINE KINASE"/>
    <property type="match status" value="1"/>
</dbReference>
<proteinExistence type="predicted"/>
<dbReference type="RefSeq" id="WP_283432420.1">
    <property type="nucleotide sequence ID" value="NZ_FXUG01000004.1"/>
</dbReference>
<reference evidence="14 15" key="1">
    <citation type="submission" date="2017-05" db="EMBL/GenBank/DDBJ databases">
        <authorList>
            <person name="Varghese N."/>
            <person name="Submissions S."/>
        </authorList>
    </citation>
    <scope>NUCLEOTIDE SEQUENCE [LARGE SCALE GENOMIC DNA]</scope>
    <source>
        <strain evidence="14 15">DSM 25457</strain>
    </source>
</reference>
<comment type="caution">
    <text evidence="14">The sequence shown here is derived from an EMBL/GenBank/DDBJ whole genome shotgun (WGS) entry which is preliminary data.</text>
</comment>
<keyword evidence="9 10" id="KW-0472">Membrane</keyword>
<evidence type="ECO:0000259" key="13">
    <source>
        <dbReference type="PROSITE" id="PS50839"/>
    </source>
</evidence>
<evidence type="ECO:0000256" key="10">
    <source>
        <dbReference type="SAM" id="Phobius"/>
    </source>
</evidence>
<organism evidence="14 15">
    <name type="scientific">Neorhodopirellula lusitana</name>
    <dbReference type="NCBI Taxonomy" id="445327"/>
    <lineage>
        <taxon>Bacteria</taxon>
        <taxon>Pseudomonadati</taxon>
        <taxon>Planctomycetota</taxon>
        <taxon>Planctomycetia</taxon>
        <taxon>Pirellulales</taxon>
        <taxon>Pirellulaceae</taxon>
        <taxon>Neorhodopirellula</taxon>
    </lineage>
</organism>
<dbReference type="GO" id="GO:0016301">
    <property type="term" value="F:kinase activity"/>
    <property type="evidence" value="ECO:0007669"/>
    <property type="project" value="UniProtKB-KW"/>
</dbReference>
<protein>
    <recommendedName>
        <fullName evidence="3">histidine kinase</fullName>
        <ecNumber evidence="3">2.7.13.3</ecNumber>
    </recommendedName>
</protein>
<dbReference type="Gene3D" id="3.30.565.10">
    <property type="entry name" value="Histidine kinase-like ATPase, C-terminal domain"/>
    <property type="match status" value="1"/>
</dbReference>
<evidence type="ECO:0000256" key="1">
    <source>
        <dbReference type="ARBA" id="ARBA00000085"/>
    </source>
</evidence>
<feature type="domain" description="PAS" evidence="12">
    <location>
        <begin position="379"/>
        <end position="426"/>
    </location>
</feature>
<comment type="catalytic activity">
    <reaction evidence="1">
        <text>ATP + protein L-histidine = ADP + protein N-phospho-L-histidine.</text>
        <dbReference type="EC" id="2.7.13.3"/>
    </reaction>
</comment>
<dbReference type="InterPro" id="IPR042240">
    <property type="entry name" value="CHASE_sf"/>
</dbReference>
<name>A0ABY1Q3L4_9BACT</name>
<evidence type="ECO:0000313" key="14">
    <source>
        <dbReference type="EMBL" id="SMP54393.1"/>
    </source>
</evidence>
<dbReference type="SUPFAM" id="SSF47384">
    <property type="entry name" value="Homodimeric domain of signal transducing histidine kinase"/>
    <property type="match status" value="1"/>
</dbReference>
<comment type="subcellular location">
    <subcellularLocation>
        <location evidence="2">Membrane</location>
    </subcellularLocation>
</comment>
<dbReference type="SMART" id="SM01079">
    <property type="entry name" value="CHASE"/>
    <property type="match status" value="1"/>
</dbReference>
<dbReference type="Gene3D" id="1.10.287.130">
    <property type="match status" value="1"/>
</dbReference>
<keyword evidence="6 10" id="KW-0812">Transmembrane</keyword>
<dbReference type="Proteomes" id="UP001158067">
    <property type="component" value="Unassembled WGS sequence"/>
</dbReference>
<dbReference type="PROSITE" id="PS50112">
    <property type="entry name" value="PAS"/>
    <property type="match status" value="1"/>
</dbReference>
<evidence type="ECO:0000256" key="3">
    <source>
        <dbReference type="ARBA" id="ARBA00012438"/>
    </source>
</evidence>
<feature type="domain" description="Histidine kinase" evidence="11">
    <location>
        <begin position="520"/>
        <end position="731"/>
    </location>
</feature>
<evidence type="ECO:0000256" key="2">
    <source>
        <dbReference type="ARBA" id="ARBA00004370"/>
    </source>
</evidence>
<dbReference type="InterPro" id="IPR004358">
    <property type="entry name" value="Sig_transdc_His_kin-like_C"/>
</dbReference>
<keyword evidence="7 14" id="KW-0418">Kinase</keyword>
<keyword evidence="5" id="KW-0808">Transferase</keyword>
<dbReference type="Pfam" id="PF03924">
    <property type="entry name" value="CHASE"/>
    <property type="match status" value="1"/>
</dbReference>
<feature type="domain" description="CHASE" evidence="13">
    <location>
        <begin position="98"/>
        <end position="321"/>
    </location>
</feature>
<evidence type="ECO:0000256" key="4">
    <source>
        <dbReference type="ARBA" id="ARBA00022553"/>
    </source>
</evidence>
<dbReference type="SUPFAM" id="SSF55874">
    <property type="entry name" value="ATPase domain of HSP90 chaperone/DNA topoisomerase II/histidine kinase"/>
    <property type="match status" value="1"/>
</dbReference>
<evidence type="ECO:0000256" key="8">
    <source>
        <dbReference type="ARBA" id="ARBA00022989"/>
    </source>
</evidence>